<dbReference type="Proteomes" id="UP001056383">
    <property type="component" value="Chromosome"/>
</dbReference>
<keyword evidence="2" id="KW-0675">Receptor</keyword>
<evidence type="ECO:0000313" key="3">
    <source>
        <dbReference type="Proteomes" id="UP001056383"/>
    </source>
</evidence>
<dbReference type="SUPFAM" id="SSF52200">
    <property type="entry name" value="Toll/Interleukin receptor TIR domain"/>
    <property type="match status" value="2"/>
</dbReference>
<keyword evidence="3" id="KW-1185">Reference proteome</keyword>
<dbReference type="Pfam" id="PF05419">
    <property type="entry name" value="GUN4"/>
    <property type="match status" value="1"/>
</dbReference>
<dbReference type="Gene3D" id="3.40.50.10140">
    <property type="entry name" value="Toll/interleukin-1 receptor homology (TIR) domain"/>
    <property type="match status" value="2"/>
</dbReference>
<evidence type="ECO:0000259" key="1">
    <source>
        <dbReference type="PROSITE" id="PS50104"/>
    </source>
</evidence>
<dbReference type="Gene3D" id="1.25.40.620">
    <property type="match status" value="1"/>
</dbReference>
<organism evidence="2 3">
    <name type="scientific">Streptomyces sudanensis</name>
    <dbReference type="NCBI Taxonomy" id="436397"/>
    <lineage>
        <taxon>Bacteria</taxon>
        <taxon>Bacillati</taxon>
        <taxon>Actinomycetota</taxon>
        <taxon>Actinomycetes</taxon>
        <taxon>Kitasatosporales</taxon>
        <taxon>Streptomycetaceae</taxon>
        <taxon>Streptomyces</taxon>
    </lineage>
</organism>
<dbReference type="InterPro" id="IPR035897">
    <property type="entry name" value="Toll_tir_struct_dom_sf"/>
</dbReference>
<dbReference type="InterPro" id="IPR037215">
    <property type="entry name" value="GUN4-like_sf"/>
</dbReference>
<dbReference type="InterPro" id="IPR000157">
    <property type="entry name" value="TIR_dom"/>
</dbReference>
<dbReference type="EMBL" id="CP095474">
    <property type="protein sequence ID" value="URN17067.1"/>
    <property type="molecule type" value="Genomic_DNA"/>
</dbReference>
<protein>
    <submittedName>
        <fullName evidence="2">Toll/interleukin-1 receptor domain-containing protein</fullName>
    </submittedName>
</protein>
<dbReference type="Pfam" id="PF13676">
    <property type="entry name" value="TIR_2"/>
    <property type="match status" value="2"/>
</dbReference>
<accession>A0ABY4TDQ0</accession>
<evidence type="ECO:0000313" key="2">
    <source>
        <dbReference type="EMBL" id="URN17067.1"/>
    </source>
</evidence>
<sequence>MIDVFVSYAPEDDTWVRRLASNLSQRGLRVFFDVWDVLPGDVIVHRVDAAISDAACAIAVFSQASAASPKALEEYAALATAGATRNLRFIPLLIDEATLPPFAANRVWRDFRNVGEQEYEEKIEELCTVILGDTAGGTAKSSDTQLREENLASALPSPARVITEPDQCAFVICYAPADAAYGLELAGQLRTAGLSVWSAADLRPGDSQFWTIRQQLAFATAVIVLMSPHSQDSDDITRMILEATLHQRPFFPILLEGKRNYHLAHTWYVDARDGRLLNPAEIDLLRELDATRRAGRPAAPSPVLPAPLTRPTVGTVRVPPDVSLERLDSYLAEGELAHADIHTTAVVLEAANRLDEGWAGARHVHGIPASVLAGIDAIWADHTHGRQGFRAQAELSSVRRARHSDFLALSVACGWRGSADGAVPQSYREFTNLAGPGPRNGFYPSLRNPQNELFLDWYDQWAATVLAVHLHAGKRVAGE</sequence>
<name>A0ABY4TDQ0_9ACTN</name>
<gene>
    <name evidence="2" type="ORF">MW084_15250</name>
</gene>
<dbReference type="PROSITE" id="PS50104">
    <property type="entry name" value="TIR"/>
    <property type="match status" value="1"/>
</dbReference>
<dbReference type="SUPFAM" id="SSF140869">
    <property type="entry name" value="GUN4-like"/>
    <property type="match status" value="1"/>
</dbReference>
<reference evidence="2" key="1">
    <citation type="submission" date="2022-04" db="EMBL/GenBank/DDBJ databases">
        <title>Systematic whole-genome sequencing reveals an unexpected diversity among actinomycetoma pathogens and provides insights into their antibacterial susceptibilities.</title>
        <authorList>
            <person name="Watson A.K."/>
            <person name="Kepplinger B."/>
            <person name="Bakhiet S.M."/>
            <person name="Mhmoud N.A."/>
            <person name="Chapman J."/>
            <person name="Allenby N."/>
            <person name="Mickiewicz K."/>
            <person name="Goodfellow M."/>
            <person name="Fahal A.H."/>
            <person name="Errington J."/>
        </authorList>
    </citation>
    <scope>NUCLEOTIDE SEQUENCE</scope>
    <source>
        <strain evidence="2">SD 504</strain>
    </source>
</reference>
<proteinExistence type="predicted"/>
<dbReference type="InterPro" id="IPR008629">
    <property type="entry name" value="GUN4-like"/>
</dbReference>
<feature type="domain" description="TIR" evidence="1">
    <location>
        <begin position="1"/>
        <end position="115"/>
    </location>
</feature>
<dbReference type="RefSeq" id="WP_010470390.1">
    <property type="nucleotide sequence ID" value="NZ_CP095474.1"/>
</dbReference>
<dbReference type="SMART" id="SM00255">
    <property type="entry name" value="TIR"/>
    <property type="match status" value="1"/>
</dbReference>